<protein>
    <submittedName>
        <fullName evidence="2">Uncharacterized protein</fullName>
    </submittedName>
</protein>
<sequence>MPNGATNTWSKSNSPSLRQNQGVSGCNRNVRGDRAGCCFLCDVVHQELERAQRICEATGDAAHWVAAVTLNDALTDYYASDYRLYQAASEVGITDEQWHAIKHL</sequence>
<dbReference type="EMBL" id="AP022595">
    <property type="protein sequence ID" value="BBY60323.1"/>
    <property type="molecule type" value="Genomic_DNA"/>
</dbReference>
<keyword evidence="3" id="KW-1185">Reference proteome</keyword>
<feature type="region of interest" description="Disordered" evidence="1">
    <location>
        <begin position="1"/>
        <end position="25"/>
    </location>
</feature>
<dbReference type="KEGG" id="msar:MSAR_34590"/>
<name>A0A7I7SUF2_9MYCO</name>
<evidence type="ECO:0000313" key="3">
    <source>
        <dbReference type="Proteomes" id="UP000466445"/>
    </source>
</evidence>
<organism evidence="2 3">
    <name type="scientific">Mycolicibacterium sarraceniae</name>
    <dbReference type="NCBI Taxonomy" id="1534348"/>
    <lineage>
        <taxon>Bacteria</taxon>
        <taxon>Bacillati</taxon>
        <taxon>Actinomycetota</taxon>
        <taxon>Actinomycetes</taxon>
        <taxon>Mycobacteriales</taxon>
        <taxon>Mycobacteriaceae</taxon>
        <taxon>Mycolicibacterium</taxon>
    </lineage>
</organism>
<evidence type="ECO:0000256" key="1">
    <source>
        <dbReference type="SAM" id="MobiDB-lite"/>
    </source>
</evidence>
<evidence type="ECO:0000313" key="2">
    <source>
        <dbReference type="EMBL" id="BBY60323.1"/>
    </source>
</evidence>
<dbReference type="AlphaFoldDB" id="A0A7I7SUF2"/>
<reference evidence="2 3" key="1">
    <citation type="journal article" date="2019" name="Emerg. Microbes Infect.">
        <title>Comprehensive subspecies identification of 175 nontuberculous mycobacteria species based on 7547 genomic profiles.</title>
        <authorList>
            <person name="Matsumoto Y."/>
            <person name="Kinjo T."/>
            <person name="Motooka D."/>
            <person name="Nabeya D."/>
            <person name="Jung N."/>
            <person name="Uechi K."/>
            <person name="Horii T."/>
            <person name="Iida T."/>
            <person name="Fujita J."/>
            <person name="Nakamura S."/>
        </authorList>
    </citation>
    <scope>NUCLEOTIDE SEQUENCE [LARGE SCALE GENOMIC DNA]</scope>
    <source>
        <strain evidence="2 3">JCM 30395</strain>
    </source>
</reference>
<proteinExistence type="predicted"/>
<dbReference type="RefSeq" id="WP_163694290.1">
    <property type="nucleotide sequence ID" value="NZ_AP022595.1"/>
</dbReference>
<accession>A0A7I7SUF2</accession>
<gene>
    <name evidence="2" type="ORF">MSAR_34590</name>
</gene>
<dbReference type="Proteomes" id="UP000466445">
    <property type="component" value="Chromosome"/>
</dbReference>